<sequence length="926" mass="105338">MITRFKQLSLSLCLIGLTTLSWSQAVLIKTQQDIEEYKLDNGFRVVLAPNQKESKVFVNTIYFTGSLNDPKGKGGLAHLLEHLAFKGTQDVKGEAFQRRLDQYTLMTNASTEYYSTRYTNIVRPEQQALNEVLYLESQRMDKLVLQEKFVPSEIEIVKREREIRLDQPFAVLMDQMFKAAYGNQYLGRLPIGDLAELKSIKMNELEQFYRTWYAPNNAVMVITGKFDKQQVLKAVDEYFSPISARQIPASVKVPALDSSKIQPRNFTVEKGSDLAKFHMYINHADRKVQPALALAPLLYTMQPSGSLYKDIVETGIATSVQGATWLDQDFNLVFLGAMYSPSQDTQKVETILTSKVESHQPFSEAEVNRVKQLMQTQAELIMKDPVALGSRLTDYIVSTHGNWDQYFYDIDQLKQLKPEDINQLYHNLFNAEHRISGDIKPTPESQKKALQQQAASSTLKTLDQQVTPVEPVKDIKTYKQEIQQFSQRAKQEAQMNEKKIQRGQLKNGMQYALFPTETRDDRVYATLTTDFGNEKSLFKKGTVLDITSYLLLRGSKSANLQQVTDKAIEAGGAATATVSDNGFVINIQAKKEKFPEFFSYMVDVMKHPSFEQSQFDLIKSQSLASLDRPYTEPETVAALTMARLVETYQPGDLRYHFEPVLAKDELNTVTQEQLKALYDQFFAMNHARIAITGDFDPTKMKQYLDQNFAGWNTQQPYQRLSSTFTAYPAQKVHALSEQRDFGNYQSLLTLPVGIEHPDAPALLVLEHILGSSQISSRLAVALREKNALVYGFGSDINLDADDNIGALTIEANYTAGRGEQVSASIHQVLKDLLKNGVTEQEVEAAKADIMKKRVTSLEDERNIHYMLNHQLEHNKTLLDRIRRDQQFMVLHKNDVDQVIKKYINLNHFVEVMADQFGQAQKNPDFK</sequence>
<dbReference type="InterPro" id="IPR011765">
    <property type="entry name" value="Pept_M16_N"/>
</dbReference>
<accession>A0ABU0UU59</accession>
<gene>
    <name evidence="12" type="ORF">QE380_000993</name>
</gene>
<feature type="chain" id="PRO_5045095330" evidence="9">
    <location>
        <begin position="26"/>
        <end position="926"/>
    </location>
</feature>
<evidence type="ECO:0000259" key="10">
    <source>
        <dbReference type="Pfam" id="PF00675"/>
    </source>
</evidence>
<dbReference type="SUPFAM" id="SSF63411">
    <property type="entry name" value="LuxS/MPP-like metallohydrolase"/>
    <property type="match status" value="4"/>
</dbReference>
<dbReference type="InterPro" id="IPR050626">
    <property type="entry name" value="Peptidase_M16"/>
</dbReference>
<evidence type="ECO:0000256" key="6">
    <source>
        <dbReference type="ARBA" id="ARBA00022833"/>
    </source>
</evidence>
<dbReference type="Proteomes" id="UP001233360">
    <property type="component" value="Unassembled WGS sequence"/>
</dbReference>
<evidence type="ECO:0000256" key="2">
    <source>
        <dbReference type="ARBA" id="ARBA00007261"/>
    </source>
</evidence>
<dbReference type="Pfam" id="PF05193">
    <property type="entry name" value="Peptidase_M16_C"/>
    <property type="match status" value="2"/>
</dbReference>
<name>A0ABU0UU59_ACIBI</name>
<evidence type="ECO:0000313" key="12">
    <source>
        <dbReference type="EMBL" id="MDQ1208070.1"/>
    </source>
</evidence>
<keyword evidence="6" id="KW-0862">Zinc</keyword>
<dbReference type="PANTHER" id="PTHR43690">
    <property type="entry name" value="NARDILYSIN"/>
    <property type="match status" value="1"/>
</dbReference>
<dbReference type="Gene3D" id="3.30.830.10">
    <property type="entry name" value="Metalloenzyme, LuxS/M16 peptidase-like"/>
    <property type="match status" value="4"/>
</dbReference>
<dbReference type="GO" id="GO:0008233">
    <property type="term" value="F:peptidase activity"/>
    <property type="evidence" value="ECO:0007669"/>
    <property type="project" value="UniProtKB-KW"/>
</dbReference>
<dbReference type="Pfam" id="PF00675">
    <property type="entry name" value="Peptidase_M16"/>
    <property type="match status" value="1"/>
</dbReference>
<evidence type="ECO:0000313" key="13">
    <source>
        <dbReference type="Proteomes" id="UP001233360"/>
    </source>
</evidence>
<dbReference type="InterPro" id="IPR011249">
    <property type="entry name" value="Metalloenz_LuxS/M16"/>
</dbReference>
<dbReference type="PANTHER" id="PTHR43690:SF17">
    <property type="entry name" value="PROTEIN YHJJ"/>
    <property type="match status" value="1"/>
</dbReference>
<dbReference type="EC" id="3.4.24.-" evidence="12"/>
<feature type="signal peptide" evidence="9">
    <location>
        <begin position="1"/>
        <end position="25"/>
    </location>
</feature>
<evidence type="ECO:0000256" key="9">
    <source>
        <dbReference type="SAM" id="SignalP"/>
    </source>
</evidence>
<comment type="caution">
    <text evidence="12">The sequence shown here is derived from an EMBL/GenBank/DDBJ whole genome shotgun (WGS) entry which is preliminary data.</text>
</comment>
<proteinExistence type="inferred from homology"/>
<keyword evidence="7" id="KW-0482">Metalloprotease</keyword>
<comment type="similarity">
    <text evidence="2 8">Belongs to the peptidase M16 family.</text>
</comment>
<protein>
    <submittedName>
        <fullName evidence="12">Zinc protease</fullName>
        <ecNumber evidence="12">3.4.24.-</ecNumber>
    </submittedName>
</protein>
<keyword evidence="9" id="KW-0732">Signal</keyword>
<evidence type="ECO:0000259" key="11">
    <source>
        <dbReference type="Pfam" id="PF05193"/>
    </source>
</evidence>
<evidence type="ECO:0000256" key="4">
    <source>
        <dbReference type="ARBA" id="ARBA00022723"/>
    </source>
</evidence>
<evidence type="ECO:0000256" key="7">
    <source>
        <dbReference type="ARBA" id="ARBA00023049"/>
    </source>
</evidence>
<keyword evidence="13" id="KW-1185">Reference proteome</keyword>
<keyword evidence="3 12" id="KW-0645">Protease</keyword>
<dbReference type="RefSeq" id="WP_307002461.1">
    <property type="nucleotide sequence ID" value="NZ_JAUTBK010000002.1"/>
</dbReference>
<evidence type="ECO:0000256" key="5">
    <source>
        <dbReference type="ARBA" id="ARBA00022801"/>
    </source>
</evidence>
<dbReference type="EMBL" id="JAUTBK010000002">
    <property type="protein sequence ID" value="MDQ1208070.1"/>
    <property type="molecule type" value="Genomic_DNA"/>
</dbReference>
<evidence type="ECO:0000256" key="1">
    <source>
        <dbReference type="ARBA" id="ARBA00001947"/>
    </source>
</evidence>
<evidence type="ECO:0000256" key="8">
    <source>
        <dbReference type="RuleBase" id="RU004447"/>
    </source>
</evidence>
<keyword evidence="4" id="KW-0479">Metal-binding</keyword>
<dbReference type="PROSITE" id="PS00143">
    <property type="entry name" value="INSULINASE"/>
    <property type="match status" value="1"/>
</dbReference>
<feature type="domain" description="Peptidase M16 C-terminal" evidence="11">
    <location>
        <begin position="669"/>
        <end position="847"/>
    </location>
</feature>
<feature type="domain" description="Peptidase M16 N-terminal" evidence="10">
    <location>
        <begin position="45"/>
        <end position="188"/>
    </location>
</feature>
<keyword evidence="5 12" id="KW-0378">Hydrolase</keyword>
<organism evidence="12 13">
    <name type="scientific">Acinetobacter baylyi</name>
    <dbReference type="NCBI Taxonomy" id="202950"/>
    <lineage>
        <taxon>Bacteria</taxon>
        <taxon>Pseudomonadati</taxon>
        <taxon>Pseudomonadota</taxon>
        <taxon>Gammaproteobacteria</taxon>
        <taxon>Moraxellales</taxon>
        <taxon>Moraxellaceae</taxon>
        <taxon>Acinetobacter</taxon>
    </lineage>
</organism>
<dbReference type="InterPro" id="IPR001431">
    <property type="entry name" value="Pept_M16_Zn_BS"/>
</dbReference>
<dbReference type="GO" id="GO:0006508">
    <property type="term" value="P:proteolysis"/>
    <property type="evidence" value="ECO:0007669"/>
    <property type="project" value="UniProtKB-KW"/>
</dbReference>
<evidence type="ECO:0000256" key="3">
    <source>
        <dbReference type="ARBA" id="ARBA00022670"/>
    </source>
</evidence>
<feature type="domain" description="Peptidase M16 C-terminal" evidence="11">
    <location>
        <begin position="200"/>
        <end position="373"/>
    </location>
</feature>
<comment type="cofactor">
    <cofactor evidence="1">
        <name>Zn(2+)</name>
        <dbReference type="ChEBI" id="CHEBI:29105"/>
    </cofactor>
</comment>
<dbReference type="InterPro" id="IPR007863">
    <property type="entry name" value="Peptidase_M16_C"/>
</dbReference>
<reference evidence="12 13" key="1">
    <citation type="submission" date="2023-07" db="EMBL/GenBank/DDBJ databases">
        <title>Functional and genomic diversity of the sorghum phyllosphere microbiome.</title>
        <authorList>
            <person name="Shade A."/>
        </authorList>
    </citation>
    <scope>NUCLEOTIDE SEQUENCE [LARGE SCALE GENOMIC DNA]</scope>
    <source>
        <strain evidence="12 13">SORGH_AS_0887</strain>
    </source>
</reference>